<gene>
    <name evidence="3" type="ORF">FHS13_003274</name>
</gene>
<dbReference type="Pfam" id="PF13472">
    <property type="entry name" value="Lipase_GDSL_2"/>
    <property type="match status" value="1"/>
</dbReference>
<keyword evidence="1" id="KW-0732">Signal</keyword>
<accession>A0A841IVL6</accession>
<dbReference type="AlphaFoldDB" id="A0A841IVL6"/>
<dbReference type="SUPFAM" id="SSF52266">
    <property type="entry name" value="SGNH hydrolase"/>
    <property type="match status" value="1"/>
</dbReference>
<evidence type="ECO:0000259" key="2">
    <source>
        <dbReference type="PROSITE" id="PS51173"/>
    </source>
</evidence>
<dbReference type="Pfam" id="PF00553">
    <property type="entry name" value="CBM_2"/>
    <property type="match status" value="1"/>
</dbReference>
<feature type="signal peptide" evidence="1">
    <location>
        <begin position="1"/>
        <end position="27"/>
    </location>
</feature>
<sequence length="355" mass="36143">MFNVLLRTAAGLGIAAALVAAPVPAAAADAACTAEYTVTNDWGSGFTAEVSVTNEGSAPADGWSVTWTYPSGQSVTNAWNAEIAQTGATVTATNAVWNGALSPGASAGFGLQGTAPAGNAAPVDLACTLTGGDGGGDGGDGGGEDGGEDDGTVRIMALGDSITGSPGCWRALLWRDLVDAGHDGVDFVGTLPGDGCGFAYDGEHEGHGGYLVTDVARQGLLDGWLDRSDPDVVLMHFGTNDVWNQIPAPVILDAYTVLLDRMRAHNPDIRVLVAQIIPMDPARSCASCGQGVRDLNAAIPAWAAEHGTAASPVTVVDQWTGFDTGTDTYDGVHPSASGDRKIADRWFAALSADLG</sequence>
<dbReference type="EMBL" id="JACHJO010000009">
    <property type="protein sequence ID" value="MBB6121306.1"/>
    <property type="molecule type" value="Genomic_DNA"/>
</dbReference>
<name>A0A841IVL6_9ACTN</name>
<dbReference type="GO" id="GO:0004553">
    <property type="term" value="F:hydrolase activity, hydrolyzing O-glycosyl compounds"/>
    <property type="evidence" value="ECO:0007669"/>
    <property type="project" value="InterPro"/>
</dbReference>
<dbReference type="SUPFAM" id="SSF49384">
    <property type="entry name" value="Carbohydrate-binding domain"/>
    <property type="match status" value="1"/>
</dbReference>
<dbReference type="InterPro" id="IPR013830">
    <property type="entry name" value="SGNH_hydro"/>
</dbReference>
<reference evidence="3 4" key="1">
    <citation type="submission" date="2020-08" db="EMBL/GenBank/DDBJ databases">
        <title>Genomic Encyclopedia of Type Strains, Phase III (KMG-III): the genomes of soil and plant-associated and newly described type strains.</title>
        <authorList>
            <person name="Whitman W."/>
        </authorList>
    </citation>
    <scope>NUCLEOTIDE SEQUENCE [LARGE SCALE GENOMIC DNA]</scope>
    <source>
        <strain evidence="3 4">CECT 8712</strain>
    </source>
</reference>
<evidence type="ECO:0000256" key="1">
    <source>
        <dbReference type="SAM" id="SignalP"/>
    </source>
</evidence>
<evidence type="ECO:0000313" key="3">
    <source>
        <dbReference type="EMBL" id="MBB6121306.1"/>
    </source>
</evidence>
<comment type="caution">
    <text evidence="3">The sequence shown here is derived from an EMBL/GenBank/DDBJ whole genome shotgun (WGS) entry which is preliminary data.</text>
</comment>
<dbReference type="Gene3D" id="3.40.50.1110">
    <property type="entry name" value="SGNH hydrolase"/>
    <property type="match status" value="1"/>
</dbReference>
<dbReference type="InterPro" id="IPR001919">
    <property type="entry name" value="CBD2"/>
</dbReference>
<dbReference type="GO" id="GO:0004622">
    <property type="term" value="F:phosphatidylcholine lysophospholipase activity"/>
    <property type="evidence" value="ECO:0007669"/>
    <property type="project" value="TreeGrafter"/>
</dbReference>
<feature type="chain" id="PRO_5032871910" evidence="1">
    <location>
        <begin position="28"/>
        <end position="355"/>
    </location>
</feature>
<dbReference type="Gene3D" id="2.60.40.290">
    <property type="match status" value="1"/>
</dbReference>
<dbReference type="InterPro" id="IPR051532">
    <property type="entry name" value="Ester_Hydrolysis_Enzymes"/>
</dbReference>
<dbReference type="InterPro" id="IPR036514">
    <property type="entry name" value="SGNH_hydro_sf"/>
</dbReference>
<dbReference type="PANTHER" id="PTHR30383">
    <property type="entry name" value="THIOESTERASE 1/PROTEASE 1/LYSOPHOSPHOLIPASE L1"/>
    <property type="match status" value="1"/>
</dbReference>
<dbReference type="RefSeq" id="WP_184292749.1">
    <property type="nucleotide sequence ID" value="NZ_JACHJO010000009.1"/>
</dbReference>
<organism evidence="3 4">
    <name type="scientific">Nocardiopsis algeriensis</name>
    <dbReference type="NCBI Taxonomy" id="1478215"/>
    <lineage>
        <taxon>Bacteria</taxon>
        <taxon>Bacillati</taxon>
        <taxon>Actinomycetota</taxon>
        <taxon>Actinomycetes</taxon>
        <taxon>Streptosporangiales</taxon>
        <taxon>Nocardiopsidaceae</taxon>
        <taxon>Nocardiopsis</taxon>
    </lineage>
</organism>
<evidence type="ECO:0000313" key="4">
    <source>
        <dbReference type="Proteomes" id="UP000536604"/>
    </source>
</evidence>
<dbReference type="GO" id="GO:0030247">
    <property type="term" value="F:polysaccharide binding"/>
    <property type="evidence" value="ECO:0007669"/>
    <property type="project" value="UniProtKB-UniRule"/>
</dbReference>
<dbReference type="SMART" id="SM00637">
    <property type="entry name" value="CBD_II"/>
    <property type="match status" value="1"/>
</dbReference>
<protein>
    <submittedName>
        <fullName evidence="3">Lysophospholipase L1-like esterase</fullName>
    </submittedName>
</protein>
<dbReference type="InterPro" id="IPR008965">
    <property type="entry name" value="CBM2/CBM3_carb-bd_dom_sf"/>
</dbReference>
<keyword evidence="4" id="KW-1185">Reference proteome</keyword>
<dbReference type="InterPro" id="IPR012291">
    <property type="entry name" value="CBM2_carb-bd_dom_sf"/>
</dbReference>
<feature type="domain" description="CBM2" evidence="2">
    <location>
        <begin position="25"/>
        <end position="137"/>
    </location>
</feature>
<dbReference type="PANTHER" id="PTHR30383:SF2">
    <property type="entry name" value="CELLULOSE-BINDING PROTEIN"/>
    <property type="match status" value="1"/>
</dbReference>
<dbReference type="CDD" id="cd01833">
    <property type="entry name" value="XynB_like"/>
    <property type="match status" value="1"/>
</dbReference>
<proteinExistence type="predicted"/>
<dbReference type="Proteomes" id="UP000536604">
    <property type="component" value="Unassembled WGS sequence"/>
</dbReference>
<dbReference type="PROSITE" id="PS51173">
    <property type="entry name" value="CBM2"/>
    <property type="match status" value="1"/>
</dbReference>
<dbReference type="GO" id="GO:0005975">
    <property type="term" value="P:carbohydrate metabolic process"/>
    <property type="evidence" value="ECO:0007669"/>
    <property type="project" value="InterPro"/>
</dbReference>